<feature type="non-terminal residue" evidence="1">
    <location>
        <position position="1"/>
    </location>
</feature>
<keyword evidence="2" id="KW-1185">Reference proteome</keyword>
<evidence type="ECO:0000313" key="2">
    <source>
        <dbReference type="Proteomes" id="UP001162483"/>
    </source>
</evidence>
<sequence length="62" mass="7192">YTWHNAVRQLPFSWKTAKPRHFLWIARQRSVIGHSREHVSAALESSGSVLYITTSDALHCTW</sequence>
<accession>A0ABN9FMP9</accession>
<dbReference type="EMBL" id="CATNWA010017144">
    <property type="protein sequence ID" value="CAI9598331.1"/>
    <property type="molecule type" value="Genomic_DNA"/>
</dbReference>
<comment type="caution">
    <text evidence="1">The sequence shown here is derived from an EMBL/GenBank/DDBJ whole genome shotgun (WGS) entry which is preliminary data.</text>
</comment>
<reference evidence="1" key="1">
    <citation type="submission" date="2023-05" db="EMBL/GenBank/DDBJ databases">
        <authorList>
            <person name="Stuckert A."/>
        </authorList>
    </citation>
    <scope>NUCLEOTIDE SEQUENCE</scope>
</reference>
<evidence type="ECO:0000313" key="1">
    <source>
        <dbReference type="EMBL" id="CAI9598331.1"/>
    </source>
</evidence>
<dbReference type="Proteomes" id="UP001162483">
    <property type="component" value="Unassembled WGS sequence"/>
</dbReference>
<protein>
    <submittedName>
        <fullName evidence="1">Uncharacterized protein</fullName>
    </submittedName>
</protein>
<organism evidence="1 2">
    <name type="scientific">Staurois parvus</name>
    <dbReference type="NCBI Taxonomy" id="386267"/>
    <lineage>
        <taxon>Eukaryota</taxon>
        <taxon>Metazoa</taxon>
        <taxon>Chordata</taxon>
        <taxon>Craniata</taxon>
        <taxon>Vertebrata</taxon>
        <taxon>Euteleostomi</taxon>
        <taxon>Amphibia</taxon>
        <taxon>Batrachia</taxon>
        <taxon>Anura</taxon>
        <taxon>Neobatrachia</taxon>
        <taxon>Ranoidea</taxon>
        <taxon>Ranidae</taxon>
        <taxon>Staurois</taxon>
    </lineage>
</organism>
<proteinExistence type="predicted"/>
<gene>
    <name evidence="1" type="ORF">SPARVUS_LOCUS12386366</name>
</gene>
<name>A0ABN9FMP9_9NEOB</name>